<name>A0A9X5E429_9CYAN</name>
<dbReference type="OrthoDB" id="428138at2"/>
<accession>A0A9X5E429</accession>
<keyword evidence="2" id="KW-1185">Reference proteome</keyword>
<evidence type="ECO:0000313" key="1">
    <source>
        <dbReference type="EMBL" id="NHC34731.1"/>
    </source>
</evidence>
<dbReference type="Proteomes" id="UP000031532">
    <property type="component" value="Unassembled WGS sequence"/>
</dbReference>
<dbReference type="AlphaFoldDB" id="A0A9X5E429"/>
<reference evidence="1 2" key="1">
    <citation type="journal article" date="2015" name="Genome Announc.">
        <title>Draft Genome Sequence of the Terrestrial Cyanobacterium Scytonema millei VB511283, Isolated from Eastern India.</title>
        <authorList>
            <person name="Sen D."/>
            <person name="Chandrababunaidu M.M."/>
            <person name="Singh D."/>
            <person name="Sanghi N."/>
            <person name="Ghorai A."/>
            <person name="Mishra G.P."/>
            <person name="Madduluri M."/>
            <person name="Adhikary S.P."/>
            <person name="Tripathy S."/>
        </authorList>
    </citation>
    <scope>NUCLEOTIDE SEQUENCE [LARGE SCALE GENOMIC DNA]</scope>
    <source>
        <strain evidence="1 2">VB511283</strain>
    </source>
</reference>
<comment type="caution">
    <text evidence="1">The sequence shown here is derived from an EMBL/GenBank/DDBJ whole genome shotgun (WGS) entry which is preliminary data.</text>
</comment>
<protein>
    <submittedName>
        <fullName evidence="1">Uncharacterized protein</fullName>
    </submittedName>
</protein>
<sequence>MILGRLVATVQRVSRYCLEQMVEVLPYYGVPTGEEITLFDPDILIICLPAPEQLYLQIDKPFILWSELEANCQMPIVSNPAELAKMLRQTLQDFN</sequence>
<proteinExistence type="predicted"/>
<organism evidence="1 2">
    <name type="scientific">Scytonema millei VB511283</name>
    <dbReference type="NCBI Taxonomy" id="1245923"/>
    <lineage>
        <taxon>Bacteria</taxon>
        <taxon>Bacillati</taxon>
        <taxon>Cyanobacteriota</taxon>
        <taxon>Cyanophyceae</taxon>
        <taxon>Nostocales</taxon>
        <taxon>Scytonemataceae</taxon>
        <taxon>Scytonema</taxon>
    </lineage>
</organism>
<evidence type="ECO:0000313" key="2">
    <source>
        <dbReference type="Proteomes" id="UP000031532"/>
    </source>
</evidence>
<dbReference type="EMBL" id="JTJC03000002">
    <property type="protein sequence ID" value="NHC34731.1"/>
    <property type="molecule type" value="Genomic_DNA"/>
</dbReference>
<gene>
    <name evidence="1" type="ORF">QH73_0008670</name>
</gene>